<name>A0A5B9W911_9BACT</name>
<dbReference type="KEGG" id="agv:OJF2_50950"/>
<sequence length="300" mass="31788">MVPYLSSGEYAPYGITDASASQVDAACRVVNTYLARPEGLLWSPDANGAPAYMTNQNPSLSLKLPAPINPGSNVTVTFPGQAMGQQLVGDVVILDRGTTNLTEACVITAVNGSTITLDSVRLAHLSQATVEFGLTLTQELPVPSNRPTVRLSRTPVTRILSGFGRYALGRRSQQFAGQDLNTNLLGITAAFGGPPAWVPFPGDQTDVNPQTGEVWIPPGLLLAHFSDVRLRYVAGWAQASLPPDIKQAVANIVRAAIDSPFGGNIKSQKAGDAAMERFSASSIDKDTQALLQPYKALLMA</sequence>
<dbReference type="AlphaFoldDB" id="A0A5B9W911"/>
<accession>A0A5B9W911</accession>
<reference evidence="1 2" key="1">
    <citation type="submission" date="2019-08" db="EMBL/GenBank/DDBJ databases">
        <title>Deep-cultivation of Planctomycetes and their phenomic and genomic characterization uncovers novel biology.</title>
        <authorList>
            <person name="Wiegand S."/>
            <person name="Jogler M."/>
            <person name="Boedeker C."/>
            <person name="Pinto D."/>
            <person name="Vollmers J."/>
            <person name="Rivas-Marin E."/>
            <person name="Kohn T."/>
            <person name="Peeters S.H."/>
            <person name="Heuer A."/>
            <person name="Rast P."/>
            <person name="Oberbeckmann S."/>
            <person name="Bunk B."/>
            <person name="Jeske O."/>
            <person name="Meyerdierks A."/>
            <person name="Storesund J.E."/>
            <person name="Kallscheuer N."/>
            <person name="Luecker S."/>
            <person name="Lage O.M."/>
            <person name="Pohl T."/>
            <person name="Merkel B.J."/>
            <person name="Hornburger P."/>
            <person name="Mueller R.-W."/>
            <person name="Bruemmer F."/>
            <person name="Labrenz M."/>
            <person name="Spormann A.M."/>
            <person name="Op den Camp H."/>
            <person name="Overmann J."/>
            <person name="Amann R."/>
            <person name="Jetten M.S.M."/>
            <person name="Mascher T."/>
            <person name="Medema M.H."/>
            <person name="Devos D.P."/>
            <person name="Kaster A.-K."/>
            <person name="Ovreas L."/>
            <person name="Rohde M."/>
            <person name="Galperin M.Y."/>
            <person name="Jogler C."/>
        </authorList>
    </citation>
    <scope>NUCLEOTIDE SEQUENCE [LARGE SCALE GENOMIC DNA]</scope>
    <source>
        <strain evidence="1 2">OJF2</strain>
    </source>
</reference>
<proteinExistence type="predicted"/>
<gene>
    <name evidence="1" type="ORF">OJF2_50950</name>
</gene>
<protein>
    <submittedName>
        <fullName evidence="1">Uncharacterized protein</fullName>
    </submittedName>
</protein>
<evidence type="ECO:0000313" key="1">
    <source>
        <dbReference type="EMBL" id="QEH36511.1"/>
    </source>
</evidence>
<dbReference type="EMBL" id="CP042997">
    <property type="protein sequence ID" value="QEH36511.1"/>
    <property type="molecule type" value="Genomic_DNA"/>
</dbReference>
<keyword evidence="2" id="KW-1185">Reference proteome</keyword>
<dbReference type="Proteomes" id="UP000324233">
    <property type="component" value="Chromosome"/>
</dbReference>
<evidence type="ECO:0000313" key="2">
    <source>
        <dbReference type="Proteomes" id="UP000324233"/>
    </source>
</evidence>
<organism evidence="1 2">
    <name type="scientific">Aquisphaera giovannonii</name>
    <dbReference type="NCBI Taxonomy" id="406548"/>
    <lineage>
        <taxon>Bacteria</taxon>
        <taxon>Pseudomonadati</taxon>
        <taxon>Planctomycetota</taxon>
        <taxon>Planctomycetia</taxon>
        <taxon>Isosphaerales</taxon>
        <taxon>Isosphaeraceae</taxon>
        <taxon>Aquisphaera</taxon>
    </lineage>
</organism>